<evidence type="ECO:0000259" key="1">
    <source>
        <dbReference type="Pfam" id="PF12530"/>
    </source>
</evidence>
<dbReference type="InterPro" id="IPR022542">
    <property type="entry name" value="FOCAD/RST1_DUF3730"/>
</dbReference>
<sequence length="1607" mass="168917">MFSSKNKVVVEEAVDQLVAFVPKSDLSISDAAGLLLASLSNSDAATVPPLVDGLVELFKKQAENGSQPIASWQAHLLSKTLSAHPEASYQLLHCIELLLLELGDDVTETEPALWMHLRPFLSFTLLDYGPQGERLTFAVSLHSVLCRASFLSPVLELLASHVACLPLATVQQRIFARQGNLPLKLGVLLSPIIHTLVFDAPPLAKEKANELLHMLRLPADIEDESAANRDTARLEDAVRFERADLRWGLCALHTSCCSLLTHFFSNRGGEALRWLRSMRASLQQAAAAKSGALHIAAAPHLAAFPSDNAQPSLSGPMVMALPALLCHPETAVQVEAACTLAEAVKAVPLLGISFLPLIVYHLQSSAGSDKGTMTQAGREDAVRLEAALVEAIPAMAVHSAALPFVNRALVQLPLTGSPEATQARLLRLRTQLWLGSGHGFNALSDALLGTGAEIPSKQQRDSVELRVTRAQCLLAVCAQDVGKGYQLLEGIEGCLGSDLEEEAALALEAMAVLVERDGLKFQKAWAAVQRRSPSLPDQAPVAAAWLLLLGHAHRDAEKHPEQFGTFHDALWQATAHPIPQVRAAAYTALARYPFETLELLELARPLQQYSCLLLQERDESALAACEGLVTAALSHEHARRRRYVGVAAKGPSGGGQKAEDPLMRRLTKVLPKQLCRAAAGSSSGAASPGALLLCWAPLAPPPDSDTTPAQHAHQAAAAYRARLGEIAAAGPATAGNSAASSDLVFHSWKRFLSRWMGALKAAAQTNDSASLEEAVTIAAGEEVWEAILQVRREGTAPAPDEAIYAAGALCSLLQDRAKHLCAAILNKLQDWILSPTSAVSMRACLLAVGAASGVDQTRAHSLVSLFLSNHSASRRAAAAEAYGASCTWNLFPEDMVTTGSDDAREIAGIMTGIAGVVLHAANVSEDSSRGRILAALFGDCMTSLAEISYSPPACNPASEGICIVMPALVTAMLSMRMKSRYQVELILTKLHMAAIGHYLPGTVVGAAATALGCLVAGLAPDQAQAEAQRTVDALLTALGNAPQLAQSGAAKFGVAAGLAVMLGAPHLLSGVPPAGTPAFLASPENAEAAKQALQTLEALALKEADPQVRRAAAWALAAATIAARSGPSPGVADRPGASADVRALQSLPEEGSMRSLLQYALNAANQPGDPACSAAMLHCLATAEKLPAINVGAMCGSFLQQAHATPSLQEAAVGLALRHPELPGDLLEGLLQQSRFPSLALRLRMQLLSGLSSAVSALSATRSVALVASLPQLCRCSRDGRASAGSAGEEDLQLQVAAWHGLQGVLDAAEASGSSSSRGLALSSDLSDAVYQAMHGLLELLPSPPATLPGEEIDMEIGERSCTSKAPLLADTQLETQSARSSLVLWTAVLQCLKAADAEKVLSLLPCLEDSAVAAGQVFARGMLVRWGAVPLTELQPCRTWCIRSRPVVAGPVMATVARSTAAMPHTQKQQLLMECLDLVTVCEHPAQAFSMAALLAATWRAQLNSDPGETHVTAQSPSAGAAALPYALPSLLEHPQWRPAADAAAHRLAAVVDHAAGSTMVQYEVLGKGAMFVPLLEIARACIIGMRNLLTPPAWKHVSAMALHVT</sequence>
<dbReference type="PANTHER" id="PTHR16212:SF4">
    <property type="entry name" value="FOCADHESIN"/>
    <property type="match status" value="1"/>
</dbReference>
<feature type="domain" description="DUF3730" evidence="1">
    <location>
        <begin position="378"/>
        <end position="589"/>
    </location>
</feature>
<name>A0ABR2YHX8_9CHLO</name>
<dbReference type="Proteomes" id="UP001491310">
    <property type="component" value="Unassembled WGS sequence"/>
</dbReference>
<organism evidence="2 3">
    <name type="scientific">Coccomyxa subellipsoidea</name>
    <dbReference type="NCBI Taxonomy" id="248742"/>
    <lineage>
        <taxon>Eukaryota</taxon>
        <taxon>Viridiplantae</taxon>
        <taxon>Chlorophyta</taxon>
        <taxon>core chlorophytes</taxon>
        <taxon>Trebouxiophyceae</taxon>
        <taxon>Trebouxiophyceae incertae sedis</taxon>
        <taxon>Coccomyxaceae</taxon>
        <taxon>Coccomyxa</taxon>
    </lineage>
</organism>
<protein>
    <recommendedName>
        <fullName evidence="1">DUF3730 domain-containing protein</fullName>
    </recommendedName>
</protein>
<dbReference type="PANTHER" id="PTHR16212">
    <property type="entry name" value="FOCADHESIN FAMILY MEMBER"/>
    <property type="match status" value="1"/>
</dbReference>
<dbReference type="InterPro" id="IPR016024">
    <property type="entry name" value="ARM-type_fold"/>
</dbReference>
<reference evidence="2 3" key="1">
    <citation type="journal article" date="2024" name="Nat. Commun.">
        <title>Phylogenomics reveals the evolutionary origins of lichenization in chlorophyte algae.</title>
        <authorList>
            <person name="Puginier C."/>
            <person name="Libourel C."/>
            <person name="Otte J."/>
            <person name="Skaloud P."/>
            <person name="Haon M."/>
            <person name="Grisel S."/>
            <person name="Petersen M."/>
            <person name="Berrin J.G."/>
            <person name="Delaux P.M."/>
            <person name="Dal Grande F."/>
            <person name="Keller J."/>
        </authorList>
    </citation>
    <scope>NUCLEOTIDE SEQUENCE [LARGE SCALE GENOMIC DNA]</scope>
    <source>
        <strain evidence="2 3">SAG 216-7</strain>
    </source>
</reference>
<comment type="caution">
    <text evidence="2">The sequence shown here is derived from an EMBL/GenBank/DDBJ whole genome shotgun (WGS) entry which is preliminary data.</text>
</comment>
<evidence type="ECO:0000313" key="2">
    <source>
        <dbReference type="EMBL" id="KAK9905742.1"/>
    </source>
</evidence>
<dbReference type="Pfam" id="PF12530">
    <property type="entry name" value="DUF3730"/>
    <property type="match status" value="1"/>
</dbReference>
<keyword evidence="3" id="KW-1185">Reference proteome</keyword>
<dbReference type="InterPro" id="IPR045163">
    <property type="entry name" value="Focadhesin/RST1"/>
</dbReference>
<evidence type="ECO:0000313" key="3">
    <source>
        <dbReference type="Proteomes" id="UP001491310"/>
    </source>
</evidence>
<dbReference type="SUPFAM" id="SSF48371">
    <property type="entry name" value="ARM repeat"/>
    <property type="match status" value="2"/>
</dbReference>
<dbReference type="EMBL" id="JALJOT010000011">
    <property type="protein sequence ID" value="KAK9905742.1"/>
    <property type="molecule type" value="Genomic_DNA"/>
</dbReference>
<proteinExistence type="predicted"/>
<gene>
    <name evidence="2" type="ORF">WJX75_005520</name>
</gene>
<accession>A0ABR2YHX8</accession>